<protein>
    <submittedName>
        <fullName evidence="2">Putative rep protein</fullName>
    </submittedName>
</protein>
<reference evidence="2" key="1">
    <citation type="submission" date="2016-05" db="EMBL/GenBank/DDBJ databases">
        <title>Viral Hybridization Blurs Taxonomic Lines in a Wastewater Treatment Plant.</title>
        <authorList>
            <person name="Pearson V.M.M."/>
            <person name="Caudle S.B."/>
            <person name="Rokyta D.R."/>
        </authorList>
    </citation>
    <scope>NUCLEOTIDE SEQUENCE</scope>
    <source>
        <strain evidence="2">Wastewater_Circular_Virus_FL23</strain>
    </source>
</reference>
<proteinExistence type="predicted"/>
<name>A0A1D8MJY2_9VIRU</name>
<accession>A0A1D8MJY2</accession>
<feature type="compositionally biased region" description="Polar residues" evidence="1">
    <location>
        <begin position="233"/>
        <end position="249"/>
    </location>
</feature>
<feature type="region of interest" description="Disordered" evidence="1">
    <location>
        <begin position="233"/>
        <end position="254"/>
    </location>
</feature>
<evidence type="ECO:0000256" key="1">
    <source>
        <dbReference type="SAM" id="MobiDB-lite"/>
    </source>
</evidence>
<sequence>MPRHPTCSLCNNLIQCRDKECFECVESAEPFCECLLESELSRIPIPMSKRSLHRIQLESKLLWENQHRNESSVSVPEPPSSPILVVQSCLNNIEKVRRLTGSWSNSALRSRSAIIREKLTSMSTCASPENWMSLIADISTPLTYLKETLEWLDTIPMSETSEERDLLSGFGNICARTAEYSLLILLERQNSTPHQRTFAKSMVTASRGLTTMLQQTSHALNIHCPFPTAKSLIDQQEQTRSDTSGSGDRQTPARHSGLNALCIATGITRLPTPSIPSTTTPMKSSSFGMICARKRPFSSTSAIFPPIQDPCPEKRATIDEIFQAEP</sequence>
<evidence type="ECO:0000313" key="2">
    <source>
        <dbReference type="EMBL" id="AOV86257.1"/>
    </source>
</evidence>
<dbReference type="EMBL" id="KX259416">
    <property type="protein sequence ID" value="AOV86257.1"/>
    <property type="molecule type" value="Genomic_DNA"/>
</dbReference>
<organism evidence="2">
    <name type="scientific">uncultured virus</name>
    <dbReference type="NCBI Taxonomy" id="340016"/>
    <lineage>
        <taxon>Viruses</taxon>
        <taxon>environmental samples</taxon>
    </lineage>
</organism>